<dbReference type="PRINTS" id="PR00420">
    <property type="entry name" value="RNGMNOXGNASE"/>
</dbReference>
<organism evidence="8 9">
    <name type="scientific">Falsiroseomonas bella</name>
    <dbReference type="NCBI Taxonomy" id="2184016"/>
    <lineage>
        <taxon>Bacteria</taxon>
        <taxon>Pseudomonadati</taxon>
        <taxon>Pseudomonadota</taxon>
        <taxon>Alphaproteobacteria</taxon>
        <taxon>Acetobacterales</taxon>
        <taxon>Roseomonadaceae</taxon>
        <taxon>Falsiroseomonas</taxon>
    </lineage>
</organism>
<name>A0A317FG29_9PROT</name>
<evidence type="ECO:0000256" key="6">
    <source>
        <dbReference type="ARBA" id="ARBA00047321"/>
    </source>
</evidence>
<dbReference type="GO" id="GO:0050361">
    <property type="term" value="F:tryptophan 2-monooxygenase activity"/>
    <property type="evidence" value="ECO:0007669"/>
    <property type="project" value="UniProtKB-EC"/>
</dbReference>
<dbReference type="RefSeq" id="WP_109868656.1">
    <property type="nucleotide sequence ID" value="NZ_QGNA01000001.1"/>
</dbReference>
<evidence type="ECO:0000313" key="9">
    <source>
        <dbReference type="Proteomes" id="UP000245765"/>
    </source>
</evidence>
<dbReference type="Proteomes" id="UP000245765">
    <property type="component" value="Unassembled WGS sequence"/>
</dbReference>
<dbReference type="EC" id="1.13.12.3" evidence="3"/>
<accession>A0A317FG29</accession>
<dbReference type="InterPro" id="IPR050281">
    <property type="entry name" value="Flavin_monoamine_oxidase"/>
</dbReference>
<comment type="caution">
    <text evidence="8">The sequence shown here is derived from an EMBL/GenBank/DDBJ whole genome shotgun (WGS) entry which is preliminary data.</text>
</comment>
<dbReference type="Pfam" id="PF01593">
    <property type="entry name" value="Amino_oxidase"/>
    <property type="match status" value="1"/>
</dbReference>
<evidence type="ECO:0000256" key="4">
    <source>
        <dbReference type="ARBA" id="ARBA00017871"/>
    </source>
</evidence>
<keyword evidence="5" id="KW-0073">Auxin biosynthesis</keyword>
<comment type="similarity">
    <text evidence="2">Belongs to the tryptophan 2-monooxygenase family.</text>
</comment>
<comment type="pathway">
    <text evidence="1">Plant hormone metabolism; auxin biosynthesis.</text>
</comment>
<gene>
    <name evidence="8" type="ORF">DFH01_01615</name>
</gene>
<dbReference type="SUPFAM" id="SSF54373">
    <property type="entry name" value="FAD-linked reductases, C-terminal domain"/>
    <property type="match status" value="1"/>
</dbReference>
<dbReference type="InterPro" id="IPR002937">
    <property type="entry name" value="Amino_oxidase"/>
</dbReference>
<evidence type="ECO:0000256" key="5">
    <source>
        <dbReference type="ARBA" id="ARBA00023070"/>
    </source>
</evidence>
<protein>
    <recommendedName>
        <fullName evidence="4">Tryptophan 2-monooxygenase</fullName>
        <ecNumber evidence="3">1.13.12.3</ecNumber>
    </recommendedName>
</protein>
<evidence type="ECO:0000256" key="2">
    <source>
        <dbReference type="ARBA" id="ARBA00005833"/>
    </source>
</evidence>
<comment type="catalytic activity">
    <reaction evidence="6">
        <text>L-tryptophan + O2 = indole-3-acetamide + CO2 + H2O</text>
        <dbReference type="Rhea" id="RHEA:16165"/>
        <dbReference type="ChEBI" id="CHEBI:15377"/>
        <dbReference type="ChEBI" id="CHEBI:15379"/>
        <dbReference type="ChEBI" id="CHEBI:16031"/>
        <dbReference type="ChEBI" id="CHEBI:16526"/>
        <dbReference type="ChEBI" id="CHEBI:57912"/>
        <dbReference type="EC" id="1.13.12.3"/>
    </reaction>
</comment>
<evidence type="ECO:0000256" key="1">
    <source>
        <dbReference type="ARBA" id="ARBA00004814"/>
    </source>
</evidence>
<dbReference type="PANTHER" id="PTHR10742">
    <property type="entry name" value="FLAVIN MONOAMINE OXIDASE"/>
    <property type="match status" value="1"/>
</dbReference>
<dbReference type="InterPro" id="IPR036188">
    <property type="entry name" value="FAD/NAD-bd_sf"/>
</dbReference>
<dbReference type="PANTHER" id="PTHR10742:SF410">
    <property type="entry name" value="LYSINE-SPECIFIC HISTONE DEMETHYLASE 2"/>
    <property type="match status" value="1"/>
</dbReference>
<dbReference type="EMBL" id="QGNA01000001">
    <property type="protein sequence ID" value="PWS38034.1"/>
    <property type="molecule type" value="Genomic_DNA"/>
</dbReference>
<dbReference type="AlphaFoldDB" id="A0A317FG29"/>
<evidence type="ECO:0000256" key="3">
    <source>
        <dbReference type="ARBA" id="ARBA00012535"/>
    </source>
</evidence>
<reference evidence="9" key="1">
    <citation type="submission" date="2018-05" db="EMBL/GenBank/DDBJ databases">
        <authorList>
            <person name="Du Z."/>
            <person name="Wang X."/>
        </authorList>
    </citation>
    <scope>NUCLEOTIDE SEQUENCE [LARGE SCALE GENOMIC DNA]</scope>
    <source>
        <strain evidence="9">CQN31</strain>
    </source>
</reference>
<dbReference type="SUPFAM" id="SSF51905">
    <property type="entry name" value="FAD/NAD(P)-binding domain"/>
    <property type="match status" value="1"/>
</dbReference>
<evidence type="ECO:0000259" key="7">
    <source>
        <dbReference type="Pfam" id="PF01593"/>
    </source>
</evidence>
<dbReference type="Gene3D" id="3.50.50.60">
    <property type="entry name" value="FAD/NAD(P)-binding domain"/>
    <property type="match status" value="1"/>
</dbReference>
<evidence type="ECO:0000313" key="8">
    <source>
        <dbReference type="EMBL" id="PWS38034.1"/>
    </source>
</evidence>
<proteinExistence type="inferred from homology"/>
<dbReference type="GO" id="GO:0009851">
    <property type="term" value="P:auxin biosynthetic process"/>
    <property type="evidence" value="ECO:0007669"/>
    <property type="project" value="UniProtKB-KW"/>
</dbReference>
<keyword evidence="9" id="KW-1185">Reference proteome</keyword>
<feature type="domain" description="Amine oxidase" evidence="7">
    <location>
        <begin position="14"/>
        <end position="413"/>
    </location>
</feature>
<sequence length="418" mass="42376">MSDCDILVIGAGAAGIAAARAATAAGRRVRVLEARHRIGGRALTDTSLGLPFDLGATWLHDAEHNPLTALARGFGVPLADSDALRREITFIGGRQADAAEVAAYDAAWERFEPAIRARAAAPGPDIAAAEAAPRGGPWDATVAAWQGRVIAAWPLEEIGLADFAATLLSGANLLPRGGLGALVARLGDGLPITPGAPVERLRWGGTEAVAEGAFGTLRARAVVCTLPTTLLADGSLRFEPALPAEVIQAAHDLPLGAAIKVALAAAGAERLGLPDHASTDRMVAPGEDLIPITFWPQGQPIASAWIGGPTALVVARDGPAAAEALVREEIAQRLGGAAPGAFRPGALVSGWITDPWVRGAYSHARIGAAGARPVLATPLAGGRLCFAGEACHPTLAGTVGGAWISGERAAAHALVAAA</sequence>
<dbReference type="OrthoDB" id="9790035at2"/>